<feature type="domain" description="Tyrosine-protein kinase ephrin type A/B receptor-like" evidence="3">
    <location>
        <begin position="32"/>
        <end position="70"/>
    </location>
</feature>
<dbReference type="AlphaFoldDB" id="A0A812M0N8"/>
<organism evidence="4 5">
    <name type="scientific">Symbiodinium natans</name>
    <dbReference type="NCBI Taxonomy" id="878477"/>
    <lineage>
        <taxon>Eukaryota</taxon>
        <taxon>Sar</taxon>
        <taxon>Alveolata</taxon>
        <taxon>Dinophyceae</taxon>
        <taxon>Suessiales</taxon>
        <taxon>Symbiodiniaceae</taxon>
        <taxon>Symbiodinium</taxon>
    </lineage>
</organism>
<sequence>MARAGLLLLGLLPVSAVPGGCPAGFGRPVRGSPCMICPEGTYSPEGEMLCQRCTAGTWSDIRGASKVEECHKCSEGTWSSQEGAISPEADLSTERSVTKSVS</sequence>
<evidence type="ECO:0000313" key="5">
    <source>
        <dbReference type="Proteomes" id="UP000604046"/>
    </source>
</evidence>
<dbReference type="InterPro" id="IPR011641">
    <property type="entry name" value="Tyr-kin_ephrin_A/B_rcpt-like"/>
</dbReference>
<keyword evidence="5" id="KW-1185">Reference proteome</keyword>
<comment type="caution">
    <text evidence="4">The sequence shown here is derived from an EMBL/GenBank/DDBJ whole genome shotgun (WGS) entry which is preliminary data.</text>
</comment>
<dbReference type="SMART" id="SM01411">
    <property type="entry name" value="Ephrin_rec_like"/>
    <property type="match status" value="1"/>
</dbReference>
<proteinExistence type="predicted"/>
<evidence type="ECO:0000313" key="4">
    <source>
        <dbReference type="EMBL" id="CAE7256280.1"/>
    </source>
</evidence>
<dbReference type="Pfam" id="PF07699">
    <property type="entry name" value="Ephrin_rec_like"/>
    <property type="match status" value="1"/>
</dbReference>
<evidence type="ECO:0000256" key="2">
    <source>
        <dbReference type="SAM" id="SignalP"/>
    </source>
</evidence>
<gene>
    <name evidence="4" type="primary">Scube2</name>
    <name evidence="4" type="ORF">SNAT2548_LOCUS13136</name>
</gene>
<dbReference type="OrthoDB" id="6071718at2759"/>
<dbReference type="Gene3D" id="2.10.50.10">
    <property type="entry name" value="Tumor Necrosis Factor Receptor, subunit A, domain 2"/>
    <property type="match status" value="1"/>
</dbReference>
<keyword evidence="2" id="KW-0732">Signal</keyword>
<reference evidence="4" key="1">
    <citation type="submission" date="2021-02" db="EMBL/GenBank/DDBJ databases">
        <authorList>
            <person name="Dougan E. K."/>
            <person name="Rhodes N."/>
            <person name="Thang M."/>
            <person name="Chan C."/>
        </authorList>
    </citation>
    <scope>NUCLEOTIDE SEQUENCE</scope>
</reference>
<feature type="chain" id="PRO_5032664434" evidence="2">
    <location>
        <begin position="17"/>
        <end position="102"/>
    </location>
</feature>
<evidence type="ECO:0000256" key="1">
    <source>
        <dbReference type="SAM" id="MobiDB-lite"/>
    </source>
</evidence>
<name>A0A812M0N8_9DINO</name>
<feature type="signal peptide" evidence="2">
    <location>
        <begin position="1"/>
        <end position="16"/>
    </location>
</feature>
<evidence type="ECO:0000259" key="3">
    <source>
        <dbReference type="Pfam" id="PF07699"/>
    </source>
</evidence>
<protein>
    <submittedName>
        <fullName evidence="4">Scube2 protein</fullName>
    </submittedName>
</protein>
<dbReference type="EMBL" id="CAJNDS010001347">
    <property type="protein sequence ID" value="CAE7256280.1"/>
    <property type="molecule type" value="Genomic_DNA"/>
</dbReference>
<dbReference type="Proteomes" id="UP000604046">
    <property type="component" value="Unassembled WGS sequence"/>
</dbReference>
<dbReference type="SUPFAM" id="SSF57586">
    <property type="entry name" value="TNF receptor-like"/>
    <property type="match status" value="1"/>
</dbReference>
<feature type="compositionally biased region" description="Basic and acidic residues" evidence="1">
    <location>
        <begin position="92"/>
        <end position="102"/>
    </location>
</feature>
<feature type="region of interest" description="Disordered" evidence="1">
    <location>
        <begin position="76"/>
        <end position="102"/>
    </location>
</feature>
<accession>A0A812M0N8</accession>